<dbReference type="InterPro" id="IPR009100">
    <property type="entry name" value="AcylCoA_DH/oxidase_NM_dom_sf"/>
</dbReference>
<organism evidence="8 9">
    <name type="scientific">Gordonia asplenii</name>
    <dbReference type="NCBI Taxonomy" id="2725283"/>
    <lineage>
        <taxon>Bacteria</taxon>
        <taxon>Bacillati</taxon>
        <taxon>Actinomycetota</taxon>
        <taxon>Actinomycetes</taxon>
        <taxon>Mycobacteriales</taxon>
        <taxon>Gordoniaceae</taxon>
        <taxon>Gordonia</taxon>
    </lineage>
</organism>
<dbReference type="Pfam" id="PF02771">
    <property type="entry name" value="Acyl-CoA_dh_N"/>
    <property type="match status" value="1"/>
</dbReference>
<evidence type="ECO:0000259" key="7">
    <source>
        <dbReference type="Pfam" id="PF02771"/>
    </source>
</evidence>
<dbReference type="RefSeq" id="WP_170196959.1">
    <property type="nucleotide sequence ID" value="NZ_JABBNB010000035.1"/>
</dbReference>
<dbReference type="AlphaFoldDB" id="A0A848L1W6"/>
<proteinExistence type="inferred from homology"/>
<sequence>MKFLLEEEHNDLASAIDSMLVKADVPSSARAWADGKYEAGLAIWTALTEIGVTGLLIDDELGGSGAGAVEMVVAAEQLGRHAVPGPVAETLAAVPILLRATDSVQQLEAHARGDLSTIALAPLAPRAVDTEVATTYLFDSGVLSAGIAGAIKQSVDPTRRLASLTAGERLDTDVDASAAIDHAILATAAQLLGLGQAMLTIAAEYAKARTQFGKPIGSFQAIKHHLADVVVALEMARPLVHGAALALDGQVPDDVLVTREVAAAKVAAGDAAYLSARKSLQVMGAIGYTAEHDISLFITKTRALVSAWGSGAVHRQRILETLR</sequence>
<evidence type="ECO:0000256" key="3">
    <source>
        <dbReference type="ARBA" id="ARBA00022630"/>
    </source>
</evidence>
<name>A0A848L1W6_9ACTN</name>
<keyword evidence="3" id="KW-0285">Flavoprotein</keyword>
<protein>
    <submittedName>
        <fullName evidence="8">Acyl-CoA dehydrogenase</fullName>
    </submittedName>
</protein>
<keyword evidence="4" id="KW-0274">FAD</keyword>
<dbReference type="GO" id="GO:0003995">
    <property type="term" value="F:acyl-CoA dehydrogenase activity"/>
    <property type="evidence" value="ECO:0007669"/>
    <property type="project" value="TreeGrafter"/>
</dbReference>
<evidence type="ECO:0000313" key="8">
    <source>
        <dbReference type="EMBL" id="NMO04457.1"/>
    </source>
</evidence>
<evidence type="ECO:0000256" key="1">
    <source>
        <dbReference type="ARBA" id="ARBA00001974"/>
    </source>
</evidence>
<dbReference type="InterPro" id="IPR036250">
    <property type="entry name" value="AcylCo_DH-like_C"/>
</dbReference>
<dbReference type="Gene3D" id="1.20.140.10">
    <property type="entry name" value="Butyryl-CoA Dehydrogenase, subunit A, domain 3"/>
    <property type="match status" value="1"/>
</dbReference>
<dbReference type="EMBL" id="JABBNB010000035">
    <property type="protein sequence ID" value="NMO04457.1"/>
    <property type="molecule type" value="Genomic_DNA"/>
</dbReference>
<feature type="domain" description="Acyl-CoA dehydrogenase/oxidase N-terminal" evidence="7">
    <location>
        <begin position="7"/>
        <end position="106"/>
    </location>
</feature>
<dbReference type="InterPro" id="IPR013786">
    <property type="entry name" value="AcylCoA_DH/ox_N"/>
</dbReference>
<reference evidence="8 9" key="1">
    <citation type="submission" date="2020-04" db="EMBL/GenBank/DDBJ databases">
        <title>Gordonia sp. nov. TBRC 11910.</title>
        <authorList>
            <person name="Suriyachadkun C."/>
        </authorList>
    </citation>
    <scope>NUCLEOTIDE SEQUENCE [LARGE SCALE GENOMIC DNA]</scope>
    <source>
        <strain evidence="8 9">TBRC 11910</strain>
    </source>
</reference>
<evidence type="ECO:0000256" key="4">
    <source>
        <dbReference type="ARBA" id="ARBA00022827"/>
    </source>
</evidence>
<accession>A0A848L1W6</accession>
<comment type="cofactor">
    <cofactor evidence="1">
        <name>FAD</name>
        <dbReference type="ChEBI" id="CHEBI:57692"/>
    </cofactor>
</comment>
<dbReference type="Pfam" id="PF00441">
    <property type="entry name" value="Acyl-CoA_dh_1"/>
    <property type="match status" value="1"/>
</dbReference>
<evidence type="ECO:0000259" key="6">
    <source>
        <dbReference type="Pfam" id="PF00441"/>
    </source>
</evidence>
<feature type="domain" description="Acyl-CoA dehydrogenase/oxidase C-terminal" evidence="6">
    <location>
        <begin position="178"/>
        <end position="321"/>
    </location>
</feature>
<evidence type="ECO:0000256" key="5">
    <source>
        <dbReference type="ARBA" id="ARBA00023002"/>
    </source>
</evidence>
<dbReference type="PANTHER" id="PTHR43884">
    <property type="entry name" value="ACYL-COA DEHYDROGENASE"/>
    <property type="match status" value="1"/>
</dbReference>
<dbReference type="GO" id="GO:0050660">
    <property type="term" value="F:flavin adenine dinucleotide binding"/>
    <property type="evidence" value="ECO:0007669"/>
    <property type="project" value="InterPro"/>
</dbReference>
<evidence type="ECO:0000313" key="9">
    <source>
        <dbReference type="Proteomes" id="UP000550729"/>
    </source>
</evidence>
<dbReference type="Gene3D" id="1.10.540.10">
    <property type="entry name" value="Acyl-CoA dehydrogenase/oxidase, N-terminal domain"/>
    <property type="match status" value="1"/>
</dbReference>
<dbReference type="InterPro" id="IPR009075">
    <property type="entry name" value="AcylCo_DH/oxidase_C"/>
</dbReference>
<keyword evidence="9" id="KW-1185">Reference proteome</keyword>
<gene>
    <name evidence="8" type="ORF">HH308_24880</name>
</gene>
<comment type="caution">
    <text evidence="8">The sequence shown here is derived from an EMBL/GenBank/DDBJ whole genome shotgun (WGS) entry which is preliminary data.</text>
</comment>
<dbReference type="InterPro" id="IPR037069">
    <property type="entry name" value="AcylCoA_DH/ox_N_sf"/>
</dbReference>
<dbReference type="Proteomes" id="UP000550729">
    <property type="component" value="Unassembled WGS sequence"/>
</dbReference>
<dbReference type="PANTHER" id="PTHR43884:SF20">
    <property type="entry name" value="ACYL-COA DEHYDROGENASE FADE28"/>
    <property type="match status" value="1"/>
</dbReference>
<dbReference type="SUPFAM" id="SSF56645">
    <property type="entry name" value="Acyl-CoA dehydrogenase NM domain-like"/>
    <property type="match status" value="1"/>
</dbReference>
<dbReference type="SUPFAM" id="SSF47203">
    <property type="entry name" value="Acyl-CoA dehydrogenase C-terminal domain-like"/>
    <property type="match status" value="1"/>
</dbReference>
<comment type="similarity">
    <text evidence="2">Belongs to the acyl-CoA dehydrogenase family.</text>
</comment>
<keyword evidence="5" id="KW-0560">Oxidoreductase</keyword>
<evidence type="ECO:0000256" key="2">
    <source>
        <dbReference type="ARBA" id="ARBA00009347"/>
    </source>
</evidence>